<keyword evidence="1" id="KW-0472">Membrane</keyword>
<evidence type="ECO:0000313" key="3">
    <source>
        <dbReference type="Proteomes" id="UP000247416"/>
    </source>
</evidence>
<evidence type="ECO:0000313" key="2">
    <source>
        <dbReference type="EMBL" id="PYF06107.1"/>
    </source>
</evidence>
<protein>
    <submittedName>
        <fullName evidence="2">Uncharacterized protein</fullName>
    </submittedName>
</protein>
<dbReference type="EMBL" id="QJTJ01000012">
    <property type="protein sequence ID" value="PYF06107.1"/>
    <property type="molecule type" value="Genomic_DNA"/>
</dbReference>
<evidence type="ECO:0000256" key="1">
    <source>
        <dbReference type="SAM" id="Phobius"/>
    </source>
</evidence>
<organism evidence="2 3">
    <name type="scientific">Ureibacillus chungkukjangi</name>
    <dbReference type="NCBI Taxonomy" id="1202712"/>
    <lineage>
        <taxon>Bacteria</taxon>
        <taxon>Bacillati</taxon>
        <taxon>Bacillota</taxon>
        <taxon>Bacilli</taxon>
        <taxon>Bacillales</taxon>
        <taxon>Caryophanaceae</taxon>
        <taxon>Ureibacillus</taxon>
    </lineage>
</organism>
<feature type="transmembrane region" description="Helical" evidence="1">
    <location>
        <begin position="6"/>
        <end position="24"/>
    </location>
</feature>
<sequence>MAGFIMYLIFMIIMFVLLFDGHAIRKQNEELKAQNEKILAEIEYLKRKL</sequence>
<name>A0A318TQC1_9BACL</name>
<dbReference type="RefSeq" id="WP_181418036.1">
    <property type="nucleotide sequence ID" value="NZ_JAMAWO010000001.1"/>
</dbReference>
<keyword evidence="1" id="KW-0812">Transmembrane</keyword>
<proteinExistence type="predicted"/>
<keyword evidence="3" id="KW-1185">Reference proteome</keyword>
<dbReference type="Proteomes" id="UP000247416">
    <property type="component" value="Unassembled WGS sequence"/>
</dbReference>
<accession>A0A318TQC1</accession>
<keyword evidence="1" id="KW-1133">Transmembrane helix</keyword>
<comment type="caution">
    <text evidence="2">The sequence shown here is derived from an EMBL/GenBank/DDBJ whole genome shotgun (WGS) entry which is preliminary data.</text>
</comment>
<reference evidence="2 3" key="1">
    <citation type="submission" date="2018-06" db="EMBL/GenBank/DDBJ databases">
        <title>Genomic Encyclopedia of Archaeal and Bacterial Type Strains, Phase II (KMG-II): from individual species to whole genera.</title>
        <authorList>
            <person name="Goeker M."/>
        </authorList>
    </citation>
    <scope>NUCLEOTIDE SEQUENCE [LARGE SCALE GENOMIC DNA]</scope>
    <source>
        <strain evidence="2 3">KACC 16626</strain>
    </source>
</reference>
<gene>
    <name evidence="2" type="ORF">BJ095_11268</name>
</gene>
<dbReference type="AlphaFoldDB" id="A0A318TQC1"/>